<gene>
    <name evidence="1" type="primary">Acey_s0400.g769</name>
    <name evidence="1" type="ORF">Y032_0400g769</name>
</gene>
<keyword evidence="2" id="KW-1185">Reference proteome</keyword>
<reference evidence="2" key="1">
    <citation type="journal article" date="2015" name="Nat. Genet.">
        <title>The genome and transcriptome of the zoonotic hookworm Ancylostoma ceylanicum identify infection-specific gene families.</title>
        <authorList>
            <person name="Schwarz E.M."/>
            <person name="Hu Y."/>
            <person name="Antoshechkin I."/>
            <person name="Miller M.M."/>
            <person name="Sternberg P.W."/>
            <person name="Aroian R.V."/>
        </authorList>
    </citation>
    <scope>NUCLEOTIDE SEQUENCE</scope>
    <source>
        <strain evidence="2">HY135</strain>
    </source>
</reference>
<dbReference type="Proteomes" id="UP000024635">
    <property type="component" value="Unassembled WGS sequence"/>
</dbReference>
<comment type="caution">
    <text evidence="1">The sequence shown here is derived from an EMBL/GenBank/DDBJ whole genome shotgun (WGS) entry which is preliminary data.</text>
</comment>
<evidence type="ECO:0000313" key="1">
    <source>
        <dbReference type="EMBL" id="EYB80799.1"/>
    </source>
</evidence>
<organism evidence="1 2">
    <name type="scientific">Ancylostoma ceylanicum</name>
    <dbReference type="NCBI Taxonomy" id="53326"/>
    <lineage>
        <taxon>Eukaryota</taxon>
        <taxon>Metazoa</taxon>
        <taxon>Ecdysozoa</taxon>
        <taxon>Nematoda</taxon>
        <taxon>Chromadorea</taxon>
        <taxon>Rhabditida</taxon>
        <taxon>Rhabditina</taxon>
        <taxon>Rhabditomorpha</taxon>
        <taxon>Strongyloidea</taxon>
        <taxon>Ancylostomatidae</taxon>
        <taxon>Ancylostomatinae</taxon>
        <taxon>Ancylostoma</taxon>
    </lineage>
</organism>
<dbReference type="EMBL" id="JARK01001736">
    <property type="protein sequence ID" value="EYB80799.1"/>
    <property type="molecule type" value="Genomic_DNA"/>
</dbReference>
<accession>A0A016RS29</accession>
<sequence>MASITEALLEAMSSVSSGSSTLFTGEEWCCAYRTLMTVCSLRARKARRAAGGLRTSHSPEWLRAIADRAPTVIHA</sequence>
<proteinExistence type="predicted"/>
<evidence type="ECO:0000313" key="2">
    <source>
        <dbReference type="Proteomes" id="UP000024635"/>
    </source>
</evidence>
<name>A0A016RS29_9BILA</name>
<dbReference type="AlphaFoldDB" id="A0A016RS29"/>
<protein>
    <submittedName>
        <fullName evidence="1">Uncharacterized protein</fullName>
    </submittedName>
</protein>